<dbReference type="SUPFAM" id="SSF55979">
    <property type="entry name" value="DNA clamp"/>
    <property type="match status" value="1"/>
</dbReference>
<keyword evidence="3" id="KW-1185">Reference proteome</keyword>
<reference evidence="3" key="1">
    <citation type="submission" date="2011-05" db="EMBL/GenBank/DDBJ databases">
        <title>Insights into the evolution of the great apes provided by the gorilla genome.</title>
        <authorList>
            <person name="Scally A."/>
        </authorList>
    </citation>
    <scope>NUCLEOTIDE SEQUENCE [LARGE SCALE GENOMIC DNA]</scope>
</reference>
<dbReference type="EMBL" id="CABD030086652">
    <property type="status" value="NOT_ANNOTATED_CDS"/>
    <property type="molecule type" value="Genomic_DNA"/>
</dbReference>
<dbReference type="EMBL" id="CABD030086653">
    <property type="status" value="NOT_ANNOTATED_CDS"/>
    <property type="molecule type" value="Genomic_DNA"/>
</dbReference>
<accession>A0A2I2ZVS8</accession>
<dbReference type="Bgee" id="ENSGGOG00000043467">
    <property type="expression patterns" value="Expressed in testis"/>
</dbReference>
<protein>
    <submittedName>
        <fullName evidence="2">RAD9 checkpoint clamp component B</fullName>
    </submittedName>
</protein>
<dbReference type="GO" id="GO:0030896">
    <property type="term" value="C:checkpoint clamp complex"/>
    <property type="evidence" value="ECO:0007669"/>
    <property type="project" value="InterPro"/>
</dbReference>
<evidence type="ECO:0000256" key="1">
    <source>
        <dbReference type="ARBA" id="ARBA00008494"/>
    </source>
</evidence>
<dbReference type="Pfam" id="PF04139">
    <property type="entry name" value="Rad9"/>
    <property type="match status" value="1"/>
</dbReference>
<comment type="similarity">
    <text evidence="1">Belongs to the rad9 family.</text>
</comment>
<dbReference type="GeneTree" id="ENSGT00390000005767"/>
<dbReference type="Ensembl" id="ENSGGOT00000042710.1">
    <property type="protein sequence ID" value="ENSGGOP00000051228.1"/>
    <property type="gene ID" value="ENSGGOG00000043467.1"/>
</dbReference>
<reference evidence="2" key="4">
    <citation type="submission" date="2025-09" db="UniProtKB">
        <authorList>
            <consortium name="Ensembl"/>
        </authorList>
    </citation>
    <scope>IDENTIFICATION</scope>
</reference>
<dbReference type="Gene3D" id="3.70.10.10">
    <property type="match status" value="2"/>
</dbReference>
<dbReference type="GO" id="GO:0006281">
    <property type="term" value="P:DNA repair"/>
    <property type="evidence" value="ECO:0007669"/>
    <property type="project" value="InterPro"/>
</dbReference>
<dbReference type="InterPro" id="IPR007268">
    <property type="entry name" value="Rad9/Ddc1"/>
</dbReference>
<reference evidence="2 3" key="2">
    <citation type="journal article" date="2012" name="Nature">
        <title>Insights into hominid evolution from the gorilla genome sequence.</title>
        <authorList>
            <person name="Scally A."/>
            <person name="Dutheil J.Y."/>
            <person name="Hillier L.W."/>
            <person name="Jordan G.E."/>
            <person name="Goodhead I."/>
            <person name="Herrero J."/>
            <person name="Hobolth A."/>
            <person name="Lappalainen T."/>
            <person name="Mailund T."/>
            <person name="Marques-Bonet T."/>
            <person name="McCarthy S."/>
            <person name="Montgomery S.H."/>
            <person name="Schwalie P.C."/>
            <person name="Tang Y.A."/>
            <person name="Ward M.C."/>
            <person name="Xue Y."/>
            <person name="Yngvadottir B."/>
            <person name="Alkan C."/>
            <person name="Andersen L.N."/>
            <person name="Ayub Q."/>
            <person name="Ball E.V."/>
            <person name="Beal K."/>
            <person name="Bradley B.J."/>
            <person name="Chen Y."/>
            <person name="Clee C.M."/>
            <person name="Fitzgerald S."/>
            <person name="Graves T.A."/>
            <person name="Gu Y."/>
            <person name="Heath P."/>
            <person name="Heger A."/>
            <person name="Karakoc E."/>
            <person name="Kolb-Kokocinski A."/>
            <person name="Laird G.K."/>
            <person name="Lunter G."/>
            <person name="Meader S."/>
            <person name="Mort M."/>
            <person name="Mullikin J.C."/>
            <person name="Munch K."/>
            <person name="O'Connor T.D."/>
            <person name="Phillips A.D."/>
            <person name="Prado-Martinez J."/>
            <person name="Rogers A.S."/>
            <person name="Sajjadian S."/>
            <person name="Schmidt D."/>
            <person name="Shaw K."/>
            <person name="Simpson J.T."/>
            <person name="Stenson P.D."/>
            <person name="Turner D.J."/>
            <person name="Vigilant L."/>
            <person name="Vilella A.J."/>
            <person name="Whitener W."/>
            <person name="Zhu B."/>
            <person name="Cooper D.N."/>
            <person name="de Jong P."/>
            <person name="Dermitzakis E.T."/>
            <person name="Eichler E.E."/>
            <person name="Flicek P."/>
            <person name="Goldman N."/>
            <person name="Mundy N.I."/>
            <person name="Ning Z."/>
            <person name="Odom D.T."/>
            <person name="Ponting C.P."/>
            <person name="Quail M.A."/>
            <person name="Ryder O.A."/>
            <person name="Searle S.M."/>
            <person name="Warren W.C."/>
            <person name="Wilson R.K."/>
            <person name="Schierup M.H."/>
            <person name="Rogers J."/>
            <person name="Tyler-Smith C."/>
            <person name="Durbin R."/>
        </authorList>
    </citation>
    <scope>NUCLEOTIDE SEQUENCE [LARGE SCALE GENOMIC DNA]</scope>
</reference>
<evidence type="ECO:0000313" key="2">
    <source>
        <dbReference type="Ensembl" id="ENSGGOP00000051228.1"/>
    </source>
</evidence>
<dbReference type="PIRSF" id="PIRSF009303">
    <property type="entry name" value="Cell_cycle_RAD9"/>
    <property type="match status" value="1"/>
</dbReference>
<sequence>MAAMLKCVMSGSQVKVFGKAVQALSRISDEFWLDPSKKGLALRCVNSSRSAYGCVLFSPVFFQHYQWSALVKMSENELDTTLNLKCKLGMKSILPIFRCLNSLERNIEKCRIFTRSDKCKVVIQFFYRHDLSNAVYSEMFVGSDEFDFFEIGMDTEITFCFKELKGMLTFSEATHAPISIYFDFPGKPLALSIDDMLVEANFILATLADEQSRASSPQSLCLSQKRKRSDLIEKKTGKNVTGQALECISRKAAPRRLYPKETLTNISALENCGSPAMKRVDGDVSEVSESSVSNTEEVPGSLCLRKCAAGKNLTEVMPNISVLSDIEQYPPLPRQPEFGVE</sequence>
<dbReference type="Proteomes" id="UP000001519">
    <property type="component" value="Chromosome 12"/>
</dbReference>
<dbReference type="AlphaFoldDB" id="A0A2I2ZVS8"/>
<reference evidence="2" key="3">
    <citation type="submission" date="2025-08" db="UniProtKB">
        <authorList>
            <consortium name="Ensembl"/>
        </authorList>
    </citation>
    <scope>IDENTIFICATION</scope>
</reference>
<gene>
    <name evidence="2" type="primary">RAD9B</name>
</gene>
<name>A0A2I2ZVS8_GORGO</name>
<dbReference type="PANTHER" id="PTHR15237:SF2">
    <property type="entry name" value="CELL CYCLE CHECKPOINT CONTROL PROTEIN RAD9B"/>
    <property type="match status" value="1"/>
</dbReference>
<dbReference type="PANTHER" id="PTHR15237">
    <property type="entry name" value="DNA REPAIR PROTEIN RAD9"/>
    <property type="match status" value="1"/>
</dbReference>
<dbReference type="GO" id="GO:0000077">
    <property type="term" value="P:DNA damage checkpoint signaling"/>
    <property type="evidence" value="ECO:0007669"/>
    <property type="project" value="InterPro"/>
</dbReference>
<dbReference type="InterPro" id="IPR046938">
    <property type="entry name" value="DNA_clamp_sf"/>
</dbReference>
<evidence type="ECO:0000313" key="3">
    <source>
        <dbReference type="Proteomes" id="UP000001519"/>
    </source>
</evidence>
<organism evidence="2 3">
    <name type="scientific">Gorilla gorilla gorilla</name>
    <name type="common">Western lowland gorilla</name>
    <dbReference type="NCBI Taxonomy" id="9595"/>
    <lineage>
        <taxon>Eukaryota</taxon>
        <taxon>Metazoa</taxon>
        <taxon>Chordata</taxon>
        <taxon>Craniata</taxon>
        <taxon>Vertebrata</taxon>
        <taxon>Euteleostomi</taxon>
        <taxon>Mammalia</taxon>
        <taxon>Eutheria</taxon>
        <taxon>Euarchontoglires</taxon>
        <taxon>Primates</taxon>
        <taxon>Haplorrhini</taxon>
        <taxon>Catarrhini</taxon>
        <taxon>Hominidae</taxon>
        <taxon>Gorilla</taxon>
    </lineage>
</organism>
<dbReference type="InterPro" id="IPR026584">
    <property type="entry name" value="Rad9"/>
</dbReference>
<proteinExistence type="inferred from homology"/>